<proteinExistence type="inferred from homology"/>
<evidence type="ECO:0000256" key="2">
    <source>
        <dbReference type="ARBA" id="ARBA00022679"/>
    </source>
</evidence>
<evidence type="ECO:0000256" key="3">
    <source>
        <dbReference type="ARBA" id="ARBA00022741"/>
    </source>
</evidence>
<dbReference type="GO" id="GO:0005524">
    <property type="term" value="F:ATP binding"/>
    <property type="evidence" value="ECO:0007669"/>
    <property type="project" value="UniProtKB-KW"/>
</dbReference>
<accession>A0A3B1ANP9</accession>
<reference evidence="7" key="1">
    <citation type="submission" date="2018-06" db="EMBL/GenBank/DDBJ databases">
        <authorList>
            <person name="Zhirakovskaya E."/>
        </authorList>
    </citation>
    <scope>NUCLEOTIDE SEQUENCE</scope>
</reference>
<keyword evidence="5" id="KW-0067">ATP-binding</keyword>
<evidence type="ECO:0000256" key="4">
    <source>
        <dbReference type="ARBA" id="ARBA00022777"/>
    </source>
</evidence>
<dbReference type="GO" id="GO:0008865">
    <property type="term" value="F:fructokinase activity"/>
    <property type="evidence" value="ECO:0007669"/>
    <property type="project" value="UniProtKB-EC"/>
</dbReference>
<evidence type="ECO:0000256" key="1">
    <source>
        <dbReference type="ARBA" id="ARBA00010688"/>
    </source>
</evidence>
<protein>
    <submittedName>
        <fullName evidence="7">Fructokinase</fullName>
        <ecNumber evidence="7">2.7.1.4</ecNumber>
    </submittedName>
</protein>
<comment type="similarity">
    <text evidence="1">Belongs to the carbohydrate kinase PfkB family.</text>
</comment>
<dbReference type="Pfam" id="PF00294">
    <property type="entry name" value="PfkB"/>
    <property type="match status" value="1"/>
</dbReference>
<feature type="domain" description="Carbohydrate kinase PfkB" evidence="6">
    <location>
        <begin position="30"/>
        <end position="293"/>
    </location>
</feature>
<gene>
    <name evidence="7" type="ORF">MNBD_GAMMA20-1887</name>
</gene>
<dbReference type="EC" id="2.7.1.4" evidence="7"/>
<evidence type="ECO:0000313" key="7">
    <source>
        <dbReference type="EMBL" id="VAX03341.1"/>
    </source>
</evidence>
<sequence length="304" mass="32466">MKESSQAMIEGQPILFGEVLFDCFADGNIVLGGAPFNVAWHLQGLGVTPLLVSRVGNDERGKVVLRLMQEWGLPVNAVQVDLENSTGVVAVQVKGGEPSYHIQPDQAYDAINAEAALVAVQQAPAGLIYHGSLILRNATSRAALLRLQAESGLPIFLDLNIRDPWWDPAHTVPLLRGATWVKLNSDELNSAMRGQFDGLEAQQQAARELFVQCELQMLVVTCGAQGAFMVLSEGILNGVPVPAQNLVDTVGAGDGISAVLIAGLMRGLPPQQMLDQAIAFASALCERRGATAQDEALYTHLLLA</sequence>
<keyword evidence="4 7" id="KW-0418">Kinase</keyword>
<organism evidence="7">
    <name type="scientific">hydrothermal vent metagenome</name>
    <dbReference type="NCBI Taxonomy" id="652676"/>
    <lineage>
        <taxon>unclassified sequences</taxon>
        <taxon>metagenomes</taxon>
        <taxon>ecological metagenomes</taxon>
    </lineage>
</organism>
<dbReference type="PANTHER" id="PTHR43085">
    <property type="entry name" value="HEXOKINASE FAMILY MEMBER"/>
    <property type="match status" value="1"/>
</dbReference>
<evidence type="ECO:0000259" key="6">
    <source>
        <dbReference type="Pfam" id="PF00294"/>
    </source>
</evidence>
<dbReference type="InterPro" id="IPR029056">
    <property type="entry name" value="Ribokinase-like"/>
</dbReference>
<evidence type="ECO:0000256" key="5">
    <source>
        <dbReference type="ARBA" id="ARBA00022840"/>
    </source>
</evidence>
<dbReference type="PANTHER" id="PTHR43085:SF1">
    <property type="entry name" value="PSEUDOURIDINE KINASE-RELATED"/>
    <property type="match status" value="1"/>
</dbReference>
<keyword evidence="2 7" id="KW-0808">Transferase</keyword>
<dbReference type="InterPro" id="IPR011611">
    <property type="entry name" value="PfkB_dom"/>
</dbReference>
<dbReference type="SUPFAM" id="SSF53613">
    <property type="entry name" value="Ribokinase-like"/>
    <property type="match status" value="1"/>
</dbReference>
<keyword evidence="3" id="KW-0547">Nucleotide-binding</keyword>
<dbReference type="InterPro" id="IPR050306">
    <property type="entry name" value="PfkB_Carbo_kinase"/>
</dbReference>
<dbReference type="EMBL" id="UOFU01000319">
    <property type="protein sequence ID" value="VAX03341.1"/>
    <property type="molecule type" value="Genomic_DNA"/>
</dbReference>
<dbReference type="AlphaFoldDB" id="A0A3B1ANP9"/>
<name>A0A3B1ANP9_9ZZZZ</name>
<dbReference type="Gene3D" id="3.40.1190.20">
    <property type="match status" value="1"/>
</dbReference>